<sequence>MTDLKEMHTPVDAPADSRPNWVASRVSKTSDSLDRAFEEGLTGHVITARDGKRVQLDDGSEAVEFVSCSYLGLETHPDLIAAATEALRVFGLHFSTSRNRGRPPYLGELEDLLSHMYGGAQVAAFTSVSNVHLGLLPLLGAGALPSYPVADAGVAFLVERTAHASIQVIRGVLEQIGPTRRFDMTDPAALPAAVHEVAATGRTPIVLVDGVGSMGGLIDVASMLATIEPFGGHLYVDDAHGVSIDGPLGAGYAFEALGGTLPPHVVLAGSLSKAFGGAGGFAVVPSDADMRVLRKFANPLVFGHSIMLPMLAANVAAGRLHVDGQVAELQQRLWRNAAEFDRLTAGTLVNAGLRSPVRGALFDTEAEAFAAARRLREAGVLILPAFYPTVARGTGLIRFAVSALHQQRDLETAARALGLAAPIPSTHPIALTDQGV</sequence>
<evidence type="ECO:0000256" key="3">
    <source>
        <dbReference type="ARBA" id="ARBA00022679"/>
    </source>
</evidence>
<dbReference type="GO" id="GO:0008483">
    <property type="term" value="F:transaminase activity"/>
    <property type="evidence" value="ECO:0007669"/>
    <property type="project" value="UniProtKB-KW"/>
</dbReference>
<dbReference type="Proteomes" id="UP001596484">
    <property type="component" value="Unassembled WGS sequence"/>
</dbReference>
<protein>
    <recommendedName>
        <fullName evidence="2">8-amino-7-oxononanoate synthase</fullName>
        <ecNumber evidence="2">2.3.1.47</ecNumber>
    </recommendedName>
</protein>
<dbReference type="InterPro" id="IPR015422">
    <property type="entry name" value="PyrdxlP-dep_Trfase_small"/>
</dbReference>
<dbReference type="EMBL" id="JBHTCS010000022">
    <property type="protein sequence ID" value="MFC7449858.1"/>
    <property type="molecule type" value="Genomic_DNA"/>
</dbReference>
<keyword evidence="6" id="KW-0032">Aminotransferase</keyword>
<dbReference type="Gene3D" id="3.40.640.10">
    <property type="entry name" value="Type I PLP-dependent aspartate aminotransferase-like (Major domain)"/>
    <property type="match status" value="1"/>
</dbReference>
<dbReference type="InterPro" id="IPR015421">
    <property type="entry name" value="PyrdxlP-dep_Trfase_major"/>
</dbReference>
<evidence type="ECO:0000313" key="7">
    <source>
        <dbReference type="Proteomes" id="UP001596484"/>
    </source>
</evidence>
<dbReference type="PANTHER" id="PTHR13693">
    <property type="entry name" value="CLASS II AMINOTRANSFERASE/8-AMINO-7-OXONONANOATE SYNTHASE"/>
    <property type="match status" value="1"/>
</dbReference>
<gene>
    <name evidence="6" type="ORF">ACFQS9_18330</name>
</gene>
<comment type="catalytic activity">
    <reaction evidence="4">
        <text>6-carboxyhexanoyl-[ACP] + L-alanine + H(+) = (8S)-8-amino-7-oxononanoate + holo-[ACP] + CO2</text>
        <dbReference type="Rhea" id="RHEA:42288"/>
        <dbReference type="Rhea" id="RHEA-COMP:9685"/>
        <dbReference type="Rhea" id="RHEA-COMP:9955"/>
        <dbReference type="ChEBI" id="CHEBI:15378"/>
        <dbReference type="ChEBI" id="CHEBI:16526"/>
        <dbReference type="ChEBI" id="CHEBI:57972"/>
        <dbReference type="ChEBI" id="CHEBI:64479"/>
        <dbReference type="ChEBI" id="CHEBI:78846"/>
        <dbReference type="ChEBI" id="CHEBI:149468"/>
        <dbReference type="EC" id="2.3.1.47"/>
    </reaction>
</comment>
<evidence type="ECO:0000259" key="5">
    <source>
        <dbReference type="Pfam" id="PF00155"/>
    </source>
</evidence>
<comment type="caution">
    <text evidence="6">The sequence shown here is derived from an EMBL/GenBank/DDBJ whole genome shotgun (WGS) entry which is preliminary data.</text>
</comment>
<evidence type="ECO:0000256" key="4">
    <source>
        <dbReference type="ARBA" id="ARBA00047715"/>
    </source>
</evidence>
<keyword evidence="3" id="KW-0808">Transferase</keyword>
<dbReference type="RefSeq" id="WP_378407256.1">
    <property type="nucleotide sequence ID" value="NZ_JBHTCS010000022.1"/>
</dbReference>
<proteinExistence type="predicted"/>
<dbReference type="NCBIfam" id="NF005697">
    <property type="entry name" value="PRK07505.1"/>
    <property type="match status" value="1"/>
</dbReference>
<evidence type="ECO:0000256" key="1">
    <source>
        <dbReference type="ARBA" id="ARBA00001933"/>
    </source>
</evidence>
<dbReference type="InterPro" id="IPR050087">
    <property type="entry name" value="AON_synthase_class-II"/>
</dbReference>
<evidence type="ECO:0000256" key="2">
    <source>
        <dbReference type="ARBA" id="ARBA00013187"/>
    </source>
</evidence>
<feature type="domain" description="Aminotransferase class I/classII large" evidence="5">
    <location>
        <begin position="69"/>
        <end position="417"/>
    </location>
</feature>
<dbReference type="InterPro" id="IPR015424">
    <property type="entry name" value="PyrdxlP-dep_Trfase"/>
</dbReference>
<dbReference type="Pfam" id="PF00155">
    <property type="entry name" value="Aminotran_1_2"/>
    <property type="match status" value="1"/>
</dbReference>
<name>A0ABW2S2U2_9NOCA</name>
<accession>A0ABW2S2U2</accession>
<dbReference type="EC" id="2.3.1.47" evidence="2"/>
<dbReference type="Gene3D" id="3.90.1150.10">
    <property type="entry name" value="Aspartate Aminotransferase, domain 1"/>
    <property type="match status" value="1"/>
</dbReference>
<keyword evidence="7" id="KW-1185">Reference proteome</keyword>
<evidence type="ECO:0000313" key="6">
    <source>
        <dbReference type="EMBL" id="MFC7449858.1"/>
    </source>
</evidence>
<dbReference type="SUPFAM" id="SSF53383">
    <property type="entry name" value="PLP-dependent transferases"/>
    <property type="match status" value="1"/>
</dbReference>
<organism evidence="6 7">
    <name type="scientific">Rhodococcus daqingensis</name>
    <dbReference type="NCBI Taxonomy" id="2479363"/>
    <lineage>
        <taxon>Bacteria</taxon>
        <taxon>Bacillati</taxon>
        <taxon>Actinomycetota</taxon>
        <taxon>Actinomycetes</taxon>
        <taxon>Mycobacteriales</taxon>
        <taxon>Nocardiaceae</taxon>
        <taxon>Rhodococcus</taxon>
    </lineage>
</organism>
<comment type="cofactor">
    <cofactor evidence="1">
        <name>pyridoxal 5'-phosphate</name>
        <dbReference type="ChEBI" id="CHEBI:597326"/>
    </cofactor>
</comment>
<reference evidence="7" key="1">
    <citation type="journal article" date="2019" name="Int. J. Syst. Evol. Microbiol.">
        <title>The Global Catalogue of Microorganisms (GCM) 10K type strain sequencing project: providing services to taxonomists for standard genome sequencing and annotation.</title>
        <authorList>
            <consortium name="The Broad Institute Genomics Platform"/>
            <consortium name="The Broad Institute Genome Sequencing Center for Infectious Disease"/>
            <person name="Wu L."/>
            <person name="Ma J."/>
        </authorList>
    </citation>
    <scope>NUCLEOTIDE SEQUENCE [LARGE SCALE GENOMIC DNA]</scope>
    <source>
        <strain evidence="7">ICMP 19430</strain>
    </source>
</reference>
<dbReference type="InterPro" id="IPR004839">
    <property type="entry name" value="Aminotransferase_I/II_large"/>
</dbReference>